<organism evidence="1 2">
    <name type="scientific">Cavenderia fasciculata</name>
    <name type="common">Slime mold</name>
    <name type="synonym">Dictyostelium fasciculatum</name>
    <dbReference type="NCBI Taxonomy" id="261658"/>
    <lineage>
        <taxon>Eukaryota</taxon>
        <taxon>Amoebozoa</taxon>
        <taxon>Evosea</taxon>
        <taxon>Eumycetozoa</taxon>
        <taxon>Dictyostelia</taxon>
        <taxon>Acytosteliales</taxon>
        <taxon>Cavenderiaceae</taxon>
        <taxon>Cavenderia</taxon>
    </lineage>
</organism>
<sequence length="110" mass="12672">MHNNDIRIDNAITILLAQLLESCKNTIESFTINSLVVSKKSTDYEKINRGALDYFLNAVCSCPMLSTVMIKGIYISSSRVKESYPEVHSRYLADVYHKTFELTKRRDYNI</sequence>
<evidence type="ECO:0000313" key="1">
    <source>
        <dbReference type="EMBL" id="EGG21322.1"/>
    </source>
</evidence>
<evidence type="ECO:0000313" key="2">
    <source>
        <dbReference type="Proteomes" id="UP000007797"/>
    </source>
</evidence>
<dbReference type="RefSeq" id="XP_004359172.1">
    <property type="nucleotide sequence ID" value="XM_004359115.1"/>
</dbReference>
<name>F4PRI2_CACFS</name>
<proteinExistence type="predicted"/>
<dbReference type="AlphaFoldDB" id="F4PRI2"/>
<accession>F4PRI2</accession>
<reference evidence="2" key="1">
    <citation type="journal article" date="2011" name="Genome Res.">
        <title>Phylogeny-wide analysis of social amoeba genomes highlights ancient origins for complex intercellular communication.</title>
        <authorList>
            <person name="Heidel A.J."/>
            <person name="Lawal H.M."/>
            <person name="Felder M."/>
            <person name="Schilde C."/>
            <person name="Helps N.R."/>
            <person name="Tunggal B."/>
            <person name="Rivero F."/>
            <person name="John U."/>
            <person name="Schleicher M."/>
            <person name="Eichinger L."/>
            <person name="Platzer M."/>
            <person name="Noegel A.A."/>
            <person name="Schaap P."/>
            <person name="Gloeckner G."/>
        </authorList>
    </citation>
    <scope>NUCLEOTIDE SEQUENCE [LARGE SCALE GENOMIC DNA]</scope>
    <source>
        <strain evidence="2">SH3</strain>
    </source>
</reference>
<gene>
    <name evidence="1" type="ORF">DFA_01203</name>
</gene>
<keyword evidence="2" id="KW-1185">Reference proteome</keyword>
<protein>
    <submittedName>
        <fullName evidence="1">Uncharacterized protein</fullName>
    </submittedName>
</protein>
<dbReference type="Proteomes" id="UP000007797">
    <property type="component" value="Unassembled WGS sequence"/>
</dbReference>
<dbReference type="KEGG" id="dfa:DFA_01203"/>
<dbReference type="GeneID" id="14873563"/>
<dbReference type="EMBL" id="GL883010">
    <property type="protein sequence ID" value="EGG21322.1"/>
    <property type="molecule type" value="Genomic_DNA"/>
</dbReference>